<dbReference type="Pfam" id="PF20179">
    <property type="entry name" value="MSS51_C"/>
    <property type="match status" value="1"/>
</dbReference>
<dbReference type="STRING" id="933084.A0A067QCE4"/>
<evidence type="ECO:0000256" key="2">
    <source>
        <dbReference type="ARBA" id="ARBA00022771"/>
    </source>
</evidence>
<dbReference type="EMBL" id="KL197710">
    <property type="protein sequence ID" value="KDQ63825.1"/>
    <property type="molecule type" value="Genomic_DNA"/>
</dbReference>
<dbReference type="InParanoid" id="A0A067QCE4"/>
<keyword evidence="2 4" id="KW-0863">Zinc-finger</keyword>
<evidence type="ECO:0000256" key="4">
    <source>
        <dbReference type="PROSITE-ProRule" id="PRU00134"/>
    </source>
</evidence>
<evidence type="ECO:0000256" key="3">
    <source>
        <dbReference type="ARBA" id="ARBA00022833"/>
    </source>
</evidence>
<dbReference type="PANTHER" id="PTHR47570:SF1">
    <property type="entry name" value="ZINC ION BINDING PROTEIN"/>
    <property type="match status" value="1"/>
</dbReference>
<evidence type="ECO:0000256" key="1">
    <source>
        <dbReference type="ARBA" id="ARBA00022723"/>
    </source>
</evidence>
<organism evidence="6 7">
    <name type="scientific">Jaapia argillacea MUCL 33604</name>
    <dbReference type="NCBI Taxonomy" id="933084"/>
    <lineage>
        <taxon>Eukaryota</taxon>
        <taxon>Fungi</taxon>
        <taxon>Dikarya</taxon>
        <taxon>Basidiomycota</taxon>
        <taxon>Agaricomycotina</taxon>
        <taxon>Agaricomycetes</taxon>
        <taxon>Agaricomycetidae</taxon>
        <taxon>Jaapiales</taxon>
        <taxon>Jaapiaceae</taxon>
        <taxon>Jaapia</taxon>
    </lineage>
</organism>
<proteinExistence type="predicted"/>
<dbReference type="Pfam" id="PF01753">
    <property type="entry name" value="zf-MYND"/>
    <property type="match status" value="1"/>
</dbReference>
<dbReference type="InterPro" id="IPR046824">
    <property type="entry name" value="Mss51-like_C"/>
</dbReference>
<evidence type="ECO:0000259" key="5">
    <source>
        <dbReference type="PROSITE" id="PS50865"/>
    </source>
</evidence>
<dbReference type="PROSITE" id="PS50865">
    <property type="entry name" value="ZF_MYND_2"/>
    <property type="match status" value="1"/>
</dbReference>
<dbReference type="HOGENOM" id="CLU_043843_0_0_1"/>
<feature type="domain" description="MYND-type" evidence="5">
    <location>
        <begin position="1"/>
        <end position="36"/>
    </location>
</feature>
<dbReference type="SUPFAM" id="SSF144232">
    <property type="entry name" value="HIT/MYND zinc finger-like"/>
    <property type="match status" value="1"/>
</dbReference>
<keyword evidence="3" id="KW-0862">Zinc</keyword>
<keyword evidence="1" id="KW-0479">Metal-binding</keyword>
<name>A0A067QCE4_9AGAM</name>
<evidence type="ECO:0000313" key="6">
    <source>
        <dbReference type="EMBL" id="KDQ63825.1"/>
    </source>
</evidence>
<dbReference type="OrthoDB" id="432970at2759"/>
<sequence>MVCSACKSTVYCSKECQKKNWKNGRVPRAPSHKQLCSSNKIHMQKVPMIQNLLTQFPWGRVESDGSFSDDIVRSRFKLLGGKGFGYWSQAGGFQAHLANASSPQSPAPKLPPLAANKDYRHGYPLLDSKHVDDNGGWKLEQKFIPRLALDSETTPIIASKSNVVDWDSWYSWRMVPKDSPAALLMHFPLSVYQLLVHVLRVANPKWGSPSRRQKVVVHYVGAEVELNFIPIFAELALLLPYYDIQFVMFGVAVRDIVRLAKQSHTKSLLSKAVSAGRPIYEYTAPPTLGSSTLSVHLYGECENWGDPDCDLSTAPDVVVGMNAGLLSYPAWTRVIQFCFLHDLPFGVTEYAEQSAETQVSVFPQIVAHAVQQRDFFSRLLPEERKNLTKTREYPIKFNPFQRPGQRGVMGSTRLPNAVNGFTICIVGRDVASSPGDEDSALDLEEASRKMAALEIGELD</sequence>
<gene>
    <name evidence="6" type="ORF">JAAARDRAFT_119592</name>
</gene>
<reference evidence="7" key="1">
    <citation type="journal article" date="2014" name="Proc. Natl. Acad. Sci. U.S.A.">
        <title>Extensive sampling of basidiomycete genomes demonstrates inadequacy of the white-rot/brown-rot paradigm for wood decay fungi.</title>
        <authorList>
            <person name="Riley R."/>
            <person name="Salamov A.A."/>
            <person name="Brown D.W."/>
            <person name="Nagy L.G."/>
            <person name="Floudas D."/>
            <person name="Held B.W."/>
            <person name="Levasseur A."/>
            <person name="Lombard V."/>
            <person name="Morin E."/>
            <person name="Otillar R."/>
            <person name="Lindquist E.A."/>
            <person name="Sun H."/>
            <person name="LaButti K.M."/>
            <person name="Schmutz J."/>
            <person name="Jabbour D."/>
            <person name="Luo H."/>
            <person name="Baker S.E."/>
            <person name="Pisabarro A.G."/>
            <person name="Walton J.D."/>
            <person name="Blanchette R.A."/>
            <person name="Henrissat B."/>
            <person name="Martin F."/>
            <person name="Cullen D."/>
            <person name="Hibbett D.S."/>
            <person name="Grigoriev I.V."/>
        </authorList>
    </citation>
    <scope>NUCLEOTIDE SEQUENCE [LARGE SCALE GENOMIC DNA]</scope>
    <source>
        <strain evidence="7">MUCL 33604</strain>
    </source>
</reference>
<accession>A0A067QCE4</accession>
<dbReference type="GO" id="GO:0008270">
    <property type="term" value="F:zinc ion binding"/>
    <property type="evidence" value="ECO:0007669"/>
    <property type="project" value="UniProtKB-KW"/>
</dbReference>
<dbReference type="Proteomes" id="UP000027265">
    <property type="component" value="Unassembled WGS sequence"/>
</dbReference>
<dbReference type="AlphaFoldDB" id="A0A067QCE4"/>
<evidence type="ECO:0000313" key="7">
    <source>
        <dbReference type="Proteomes" id="UP000027265"/>
    </source>
</evidence>
<dbReference type="Gene3D" id="6.10.140.2220">
    <property type="match status" value="1"/>
</dbReference>
<dbReference type="InterPro" id="IPR002893">
    <property type="entry name" value="Znf_MYND"/>
</dbReference>
<keyword evidence="7" id="KW-1185">Reference proteome</keyword>
<dbReference type="PANTHER" id="PTHR47570">
    <property type="entry name" value="ZINC ION BINDING PROTEIN"/>
    <property type="match status" value="1"/>
</dbReference>
<protein>
    <recommendedName>
        <fullName evidence="5">MYND-type domain-containing protein</fullName>
    </recommendedName>
</protein>